<keyword evidence="1" id="KW-0812">Transmembrane</keyword>
<dbReference type="Proteomes" id="UP001362100">
    <property type="component" value="Unassembled WGS sequence"/>
</dbReference>
<gene>
    <name evidence="2" type="ORF">WH298_12645</name>
</gene>
<accession>A0ABU8PTF0</accession>
<evidence type="ECO:0000313" key="3">
    <source>
        <dbReference type="Proteomes" id="UP001362100"/>
    </source>
</evidence>
<name>A0ABU8PTF0_9GAMM</name>
<reference evidence="2 3" key="1">
    <citation type="submission" date="2023-12" db="EMBL/GenBank/DDBJ databases">
        <title>Gut-associated functions are favored during microbiome assembly across C. elegans life.</title>
        <authorList>
            <person name="Zimmermann J."/>
        </authorList>
    </citation>
    <scope>NUCLEOTIDE SEQUENCE [LARGE SCALE GENOMIC DNA]</scope>
    <source>
        <strain evidence="2 3">BIGb0393</strain>
    </source>
</reference>
<evidence type="ECO:0008006" key="4">
    <source>
        <dbReference type="Google" id="ProtNLM"/>
    </source>
</evidence>
<evidence type="ECO:0000313" key="2">
    <source>
        <dbReference type="EMBL" id="MEJ5046038.1"/>
    </source>
</evidence>
<comment type="caution">
    <text evidence="2">The sequence shown here is derived from an EMBL/GenBank/DDBJ whole genome shotgun (WGS) entry which is preliminary data.</text>
</comment>
<dbReference type="EMBL" id="JBBGZW010000001">
    <property type="protein sequence ID" value="MEJ5046038.1"/>
    <property type="molecule type" value="Genomic_DNA"/>
</dbReference>
<evidence type="ECO:0000256" key="1">
    <source>
        <dbReference type="SAM" id="Phobius"/>
    </source>
</evidence>
<organism evidence="2 3">
    <name type="scientific">Pantoea nemavictus</name>
    <dbReference type="NCBI Taxonomy" id="2726955"/>
    <lineage>
        <taxon>Bacteria</taxon>
        <taxon>Pseudomonadati</taxon>
        <taxon>Pseudomonadota</taxon>
        <taxon>Gammaproteobacteria</taxon>
        <taxon>Enterobacterales</taxon>
        <taxon>Erwiniaceae</taxon>
        <taxon>Pantoea</taxon>
    </lineage>
</organism>
<protein>
    <recommendedName>
        <fullName evidence="4">DUF1640 domain-containing protein</fullName>
    </recommendedName>
</protein>
<feature type="transmembrane region" description="Helical" evidence="1">
    <location>
        <begin position="128"/>
        <end position="149"/>
    </location>
</feature>
<sequence length="151" mass="17592">MTMINTHKAYLALQQAGVADKQAEVMVEIFAEMQQENSLTKVDLSQAMESVVRMQHATNNRIDNLEQRFDHFEKDVTGQFQTMDIRFDKIDERFEKINQKFEKLDIRLGAMDQRMDQNFTALKKDSQWLKGIMMAIVCTLIPAAAKYMFMS</sequence>
<dbReference type="Gene3D" id="1.20.1270.70">
    <property type="entry name" value="Designed single chain three-helix bundle"/>
    <property type="match status" value="1"/>
</dbReference>
<keyword evidence="1" id="KW-1133">Transmembrane helix</keyword>
<keyword evidence="3" id="KW-1185">Reference proteome</keyword>
<keyword evidence="1" id="KW-0472">Membrane</keyword>
<dbReference type="RefSeq" id="WP_238344430.1">
    <property type="nucleotide sequence ID" value="NZ_JACAWY010000001.1"/>
</dbReference>
<proteinExistence type="predicted"/>